<reference evidence="1" key="1">
    <citation type="submission" date="2022-11" db="EMBL/GenBank/DDBJ databases">
        <authorList>
            <person name="Petersen C."/>
        </authorList>
    </citation>
    <scope>NUCLEOTIDE SEQUENCE</scope>
    <source>
        <strain evidence="1">IBT 30761</strain>
    </source>
</reference>
<sequence>MFFRAKVFPGPGPLGLRVFLSKWWNLSKVKPEEVIPAETLQFLWERRRASLRTLFYLPIDWLVCFREHETEEAYWDAVAELEAAAVEPPVSGRSFMAFRTSAKVPKVRESFQSWPAVQLGSYFDMKTNTFTVVDHWDDEENPEDPAQPPPYRLRVLIQLTEGYDDRGTFPTRIMHLPPGLTVNRAAYSPKPLHDLVYLDWE</sequence>
<dbReference type="Proteomes" id="UP001149074">
    <property type="component" value="Unassembled WGS sequence"/>
</dbReference>
<dbReference type="AlphaFoldDB" id="A0A9W9G3J5"/>
<reference evidence="1" key="2">
    <citation type="journal article" date="2023" name="IMA Fungus">
        <title>Comparative genomic study of the Penicillium genus elucidates a diverse pangenome and 15 lateral gene transfer events.</title>
        <authorList>
            <person name="Petersen C."/>
            <person name="Sorensen T."/>
            <person name="Nielsen M.R."/>
            <person name="Sondergaard T.E."/>
            <person name="Sorensen J.L."/>
            <person name="Fitzpatrick D.A."/>
            <person name="Frisvad J.C."/>
            <person name="Nielsen K.L."/>
        </authorList>
    </citation>
    <scope>NUCLEOTIDE SEQUENCE</scope>
    <source>
        <strain evidence="1">IBT 30761</strain>
    </source>
</reference>
<keyword evidence="2" id="KW-1185">Reference proteome</keyword>
<comment type="caution">
    <text evidence="1">The sequence shown here is derived from an EMBL/GenBank/DDBJ whole genome shotgun (WGS) entry which is preliminary data.</text>
</comment>
<organism evidence="1 2">
    <name type="scientific">Penicillium argentinense</name>
    <dbReference type="NCBI Taxonomy" id="1131581"/>
    <lineage>
        <taxon>Eukaryota</taxon>
        <taxon>Fungi</taxon>
        <taxon>Dikarya</taxon>
        <taxon>Ascomycota</taxon>
        <taxon>Pezizomycotina</taxon>
        <taxon>Eurotiomycetes</taxon>
        <taxon>Eurotiomycetidae</taxon>
        <taxon>Eurotiales</taxon>
        <taxon>Aspergillaceae</taxon>
        <taxon>Penicillium</taxon>
    </lineage>
</organism>
<proteinExistence type="predicted"/>
<evidence type="ECO:0000313" key="1">
    <source>
        <dbReference type="EMBL" id="KAJ5111321.1"/>
    </source>
</evidence>
<dbReference type="EMBL" id="JAPQKI010000002">
    <property type="protein sequence ID" value="KAJ5111321.1"/>
    <property type="molecule type" value="Genomic_DNA"/>
</dbReference>
<gene>
    <name evidence="1" type="ORF">N7532_001856</name>
</gene>
<evidence type="ECO:0000313" key="2">
    <source>
        <dbReference type="Proteomes" id="UP001149074"/>
    </source>
</evidence>
<name>A0A9W9G3J5_9EURO</name>
<accession>A0A9W9G3J5</accession>
<dbReference type="GeneID" id="81353329"/>
<dbReference type="RefSeq" id="XP_056479391.1">
    <property type="nucleotide sequence ID" value="XM_056614350.1"/>
</dbReference>
<protein>
    <submittedName>
        <fullName evidence="1">Uncharacterized protein</fullName>
    </submittedName>
</protein>